<dbReference type="EMBL" id="JAIMFO010000009">
    <property type="protein sequence ID" value="MBY4798318.1"/>
    <property type="molecule type" value="Genomic_DNA"/>
</dbReference>
<gene>
    <name evidence="2" type="ORF">K6V98_08165</name>
</gene>
<dbReference type="PROSITE" id="PS50943">
    <property type="entry name" value="HTH_CROC1"/>
    <property type="match status" value="1"/>
</dbReference>
<dbReference type="InterPro" id="IPR001387">
    <property type="entry name" value="Cro/C1-type_HTH"/>
</dbReference>
<accession>A0ABS7MLT5</accession>
<evidence type="ECO:0000313" key="2">
    <source>
        <dbReference type="EMBL" id="MBY4798318.1"/>
    </source>
</evidence>
<reference evidence="2 3" key="1">
    <citation type="submission" date="2021-08" db="EMBL/GenBank/DDBJ databases">
        <title>Collinsella faecalis sp. nov. isolated from swine faeces.</title>
        <authorList>
            <person name="Oh B.S."/>
            <person name="Lee J.H."/>
        </authorList>
    </citation>
    <scope>NUCLEOTIDE SEQUENCE [LARGE SCALE GENOMIC DNA]</scope>
    <source>
        <strain evidence="2 3">AGMB00827</strain>
    </source>
</reference>
<dbReference type="SMART" id="SM00530">
    <property type="entry name" value="HTH_XRE"/>
    <property type="match status" value="1"/>
</dbReference>
<organism evidence="2 3">
    <name type="scientific">Collinsella ureilytica</name>
    <dbReference type="NCBI Taxonomy" id="2869515"/>
    <lineage>
        <taxon>Bacteria</taxon>
        <taxon>Bacillati</taxon>
        <taxon>Actinomycetota</taxon>
        <taxon>Coriobacteriia</taxon>
        <taxon>Coriobacteriales</taxon>
        <taxon>Coriobacteriaceae</taxon>
        <taxon>Collinsella</taxon>
    </lineage>
</organism>
<keyword evidence="3" id="KW-1185">Reference proteome</keyword>
<dbReference type="CDD" id="cd00093">
    <property type="entry name" value="HTH_XRE"/>
    <property type="match status" value="1"/>
</dbReference>
<dbReference type="InterPro" id="IPR010982">
    <property type="entry name" value="Lambda_DNA-bd_dom_sf"/>
</dbReference>
<protein>
    <submittedName>
        <fullName evidence="2">Helix-turn-helix domain-containing protein</fullName>
    </submittedName>
</protein>
<dbReference type="Gene3D" id="1.10.260.40">
    <property type="entry name" value="lambda repressor-like DNA-binding domains"/>
    <property type="match status" value="1"/>
</dbReference>
<sequence>MEFDLSRVAENIRMYRARKDISQRELARLTHSHPGSVFKWEDGSVVPGVNKLFAIAEALGVTPNDLVGWTAKN</sequence>
<dbReference type="Proteomes" id="UP000700908">
    <property type="component" value="Unassembled WGS sequence"/>
</dbReference>
<feature type="domain" description="HTH cro/C1-type" evidence="1">
    <location>
        <begin position="12"/>
        <end position="66"/>
    </location>
</feature>
<dbReference type="Pfam" id="PF01381">
    <property type="entry name" value="HTH_3"/>
    <property type="match status" value="1"/>
</dbReference>
<proteinExistence type="predicted"/>
<evidence type="ECO:0000313" key="3">
    <source>
        <dbReference type="Proteomes" id="UP000700908"/>
    </source>
</evidence>
<evidence type="ECO:0000259" key="1">
    <source>
        <dbReference type="PROSITE" id="PS50943"/>
    </source>
</evidence>
<name>A0ABS7MLT5_9ACTN</name>
<comment type="caution">
    <text evidence="2">The sequence shown here is derived from an EMBL/GenBank/DDBJ whole genome shotgun (WGS) entry which is preliminary data.</text>
</comment>
<dbReference type="SUPFAM" id="SSF47413">
    <property type="entry name" value="lambda repressor-like DNA-binding domains"/>
    <property type="match status" value="1"/>
</dbReference>